<dbReference type="GO" id="GO:0086091">
    <property type="term" value="P:regulation of heart rate by cardiac conduction"/>
    <property type="evidence" value="ECO:0007669"/>
    <property type="project" value="TreeGrafter"/>
</dbReference>
<proteinExistence type="inferred from homology"/>
<dbReference type="Ensembl" id="ENSCMIT00000040293.1">
    <property type="protein sequence ID" value="ENSCMIP00000039722.1"/>
    <property type="gene ID" value="ENSCMIG00000016627.1"/>
</dbReference>
<keyword evidence="4 7" id="KW-1133">Transmembrane helix</keyword>
<evidence type="ECO:0000256" key="7">
    <source>
        <dbReference type="SAM" id="Phobius"/>
    </source>
</evidence>
<dbReference type="GO" id="GO:1902282">
    <property type="term" value="F:voltage-gated potassium channel activity involved in ventricular cardiac muscle cell action potential repolarization"/>
    <property type="evidence" value="ECO:0007669"/>
    <property type="project" value="TreeGrafter"/>
</dbReference>
<evidence type="ECO:0000256" key="6">
    <source>
        <dbReference type="SAM" id="MobiDB-lite"/>
    </source>
</evidence>
<evidence type="ECO:0000313" key="9">
    <source>
        <dbReference type="Proteomes" id="UP000314986"/>
    </source>
</evidence>
<reference evidence="8" key="5">
    <citation type="submission" date="2025-09" db="UniProtKB">
        <authorList>
            <consortium name="Ensembl"/>
        </authorList>
    </citation>
    <scope>IDENTIFICATION</scope>
</reference>
<evidence type="ECO:0000256" key="4">
    <source>
        <dbReference type="ARBA" id="ARBA00022989"/>
    </source>
</evidence>
<dbReference type="GeneTree" id="ENSGT00980000201886"/>
<evidence type="ECO:0000256" key="5">
    <source>
        <dbReference type="ARBA" id="ARBA00023136"/>
    </source>
</evidence>
<accession>A0A4W3JBW3</accession>
<dbReference type="InterPro" id="IPR000369">
    <property type="entry name" value="K_chnl_KCNE"/>
</dbReference>
<feature type="transmembrane region" description="Helical" evidence="7">
    <location>
        <begin position="40"/>
        <end position="62"/>
    </location>
</feature>
<comment type="similarity">
    <text evidence="2">Belongs to the potassium channel KCNE family.</text>
</comment>
<name>A0A4W3JBW3_CALMI</name>
<protein>
    <submittedName>
        <fullName evidence="8">Uncharacterized protein</fullName>
    </submittedName>
</protein>
<dbReference type="GO" id="GO:0044325">
    <property type="term" value="F:transmembrane transporter binding"/>
    <property type="evidence" value="ECO:0007669"/>
    <property type="project" value="TreeGrafter"/>
</dbReference>
<dbReference type="AlphaFoldDB" id="A0A4W3JBW3"/>
<dbReference type="OMA" id="DNNDAYM"/>
<reference evidence="9" key="2">
    <citation type="journal article" date="2007" name="PLoS Biol.">
        <title>Survey sequencing and comparative analysis of the elephant shark (Callorhinchus milii) genome.</title>
        <authorList>
            <person name="Venkatesh B."/>
            <person name="Kirkness E.F."/>
            <person name="Loh Y.H."/>
            <person name="Halpern A.L."/>
            <person name="Lee A.P."/>
            <person name="Johnson J."/>
            <person name="Dandona N."/>
            <person name="Viswanathan L.D."/>
            <person name="Tay A."/>
            <person name="Venter J.C."/>
            <person name="Strausberg R.L."/>
            <person name="Brenner S."/>
        </authorList>
    </citation>
    <scope>NUCLEOTIDE SEQUENCE [LARGE SCALE GENOMIC DNA]</scope>
</reference>
<reference evidence="8" key="4">
    <citation type="submission" date="2025-08" db="UniProtKB">
        <authorList>
            <consortium name="Ensembl"/>
        </authorList>
    </citation>
    <scope>IDENTIFICATION</scope>
</reference>
<dbReference type="GO" id="GO:0097623">
    <property type="term" value="P:potassium ion export across plasma membrane"/>
    <property type="evidence" value="ECO:0007669"/>
    <property type="project" value="TreeGrafter"/>
</dbReference>
<evidence type="ECO:0000313" key="8">
    <source>
        <dbReference type="Ensembl" id="ENSCMIP00000039722.1"/>
    </source>
</evidence>
<dbReference type="InParanoid" id="A0A4W3JBW3"/>
<evidence type="ECO:0000256" key="1">
    <source>
        <dbReference type="ARBA" id="ARBA00004167"/>
    </source>
</evidence>
<dbReference type="STRING" id="7868.ENSCMIP00000039722"/>
<dbReference type="Proteomes" id="UP000314986">
    <property type="component" value="Unassembled WGS sequence"/>
</dbReference>
<dbReference type="GO" id="GO:0060307">
    <property type="term" value="P:regulation of ventricular cardiac muscle cell membrane repolarization"/>
    <property type="evidence" value="ECO:0007669"/>
    <property type="project" value="TreeGrafter"/>
</dbReference>
<feature type="region of interest" description="Disordered" evidence="6">
    <location>
        <begin position="90"/>
        <end position="113"/>
    </location>
</feature>
<dbReference type="Pfam" id="PF02060">
    <property type="entry name" value="ISK_Channel"/>
    <property type="match status" value="1"/>
</dbReference>
<comment type="subcellular location">
    <subcellularLocation>
        <location evidence="1">Membrane</location>
        <topology evidence="1">Single-pass membrane protein</topology>
    </subcellularLocation>
</comment>
<evidence type="ECO:0000256" key="2">
    <source>
        <dbReference type="ARBA" id="ARBA00005688"/>
    </source>
</evidence>
<dbReference type="PANTHER" id="PTHR15282">
    <property type="entry name" value="POTASSIUM VOLTAGE-GATED CHANNEL SUBFAMILY E MEMBER 1, 3"/>
    <property type="match status" value="1"/>
</dbReference>
<dbReference type="GO" id="GO:0008076">
    <property type="term" value="C:voltage-gated potassium channel complex"/>
    <property type="evidence" value="ECO:0007669"/>
    <property type="project" value="TreeGrafter"/>
</dbReference>
<reference evidence="9" key="3">
    <citation type="journal article" date="2014" name="Nature">
        <title>Elephant shark genome provides unique insights into gnathostome evolution.</title>
        <authorList>
            <consortium name="International Elephant Shark Genome Sequencing Consortium"/>
            <person name="Venkatesh B."/>
            <person name="Lee A.P."/>
            <person name="Ravi V."/>
            <person name="Maurya A.K."/>
            <person name="Lian M.M."/>
            <person name="Swann J.B."/>
            <person name="Ohta Y."/>
            <person name="Flajnik M.F."/>
            <person name="Sutoh Y."/>
            <person name="Kasahara M."/>
            <person name="Hoon S."/>
            <person name="Gangu V."/>
            <person name="Roy S.W."/>
            <person name="Irimia M."/>
            <person name="Korzh V."/>
            <person name="Kondrychyn I."/>
            <person name="Lim Z.W."/>
            <person name="Tay B.H."/>
            <person name="Tohari S."/>
            <person name="Kong K.W."/>
            <person name="Ho S."/>
            <person name="Lorente-Galdos B."/>
            <person name="Quilez J."/>
            <person name="Marques-Bonet T."/>
            <person name="Raney B.J."/>
            <person name="Ingham P.W."/>
            <person name="Tay A."/>
            <person name="Hillier L.W."/>
            <person name="Minx P."/>
            <person name="Boehm T."/>
            <person name="Wilson R.K."/>
            <person name="Brenner S."/>
            <person name="Warren W.C."/>
        </authorList>
    </citation>
    <scope>NUCLEOTIDE SEQUENCE [LARGE SCALE GENOMIC DNA]</scope>
</reference>
<sequence>MNCSAYDRLETILRELAMKLPSANRTSTKRSPDKDSNKDAYLYILLIMIFYAFLAGGLILAYTRSRDRHSGEDPYHIYFKKVRGSGKRVTGVGGMQNRGGRHLKSTARQVTTQSRKRFF</sequence>
<dbReference type="GO" id="GO:0005251">
    <property type="term" value="F:delayed rectifier potassium channel activity"/>
    <property type="evidence" value="ECO:0007669"/>
    <property type="project" value="TreeGrafter"/>
</dbReference>
<keyword evidence="3 7" id="KW-0812">Transmembrane</keyword>
<evidence type="ECO:0000256" key="3">
    <source>
        <dbReference type="ARBA" id="ARBA00022692"/>
    </source>
</evidence>
<dbReference type="PANTHER" id="PTHR15282:SF7">
    <property type="entry name" value="POTASSIUM VOLTAGE-GATED CHANNEL SUBFAMILY E REGULATORY BETA SUBUNIT 5"/>
    <property type="match status" value="1"/>
</dbReference>
<reference evidence="9" key="1">
    <citation type="journal article" date="2006" name="Science">
        <title>Ancient noncoding elements conserved in the human genome.</title>
        <authorList>
            <person name="Venkatesh B."/>
            <person name="Kirkness E.F."/>
            <person name="Loh Y.H."/>
            <person name="Halpern A.L."/>
            <person name="Lee A.P."/>
            <person name="Johnson J."/>
            <person name="Dandona N."/>
            <person name="Viswanathan L.D."/>
            <person name="Tay A."/>
            <person name="Venter J.C."/>
            <person name="Strausberg R.L."/>
            <person name="Brenner S."/>
        </authorList>
    </citation>
    <scope>NUCLEOTIDE SEQUENCE [LARGE SCALE GENOMIC DNA]</scope>
</reference>
<dbReference type="GO" id="GO:0015459">
    <property type="term" value="F:potassium channel regulator activity"/>
    <property type="evidence" value="ECO:0007669"/>
    <property type="project" value="TreeGrafter"/>
</dbReference>
<keyword evidence="5 7" id="KW-0472">Membrane</keyword>
<organism evidence="8 9">
    <name type="scientific">Callorhinchus milii</name>
    <name type="common">Ghost shark</name>
    <dbReference type="NCBI Taxonomy" id="7868"/>
    <lineage>
        <taxon>Eukaryota</taxon>
        <taxon>Metazoa</taxon>
        <taxon>Chordata</taxon>
        <taxon>Craniata</taxon>
        <taxon>Vertebrata</taxon>
        <taxon>Chondrichthyes</taxon>
        <taxon>Holocephali</taxon>
        <taxon>Chimaeriformes</taxon>
        <taxon>Callorhinchidae</taxon>
        <taxon>Callorhinchus</taxon>
    </lineage>
</organism>
<keyword evidence="9" id="KW-1185">Reference proteome</keyword>